<reference evidence="3" key="2">
    <citation type="submission" date="2025-08" db="UniProtKB">
        <authorList>
            <consortium name="RefSeq"/>
        </authorList>
    </citation>
    <scope>IDENTIFICATION</scope>
</reference>
<organism evidence="2 3">
    <name type="scientific">Theobroma cacao</name>
    <name type="common">Cacao</name>
    <name type="synonym">Cocoa</name>
    <dbReference type="NCBI Taxonomy" id="3641"/>
    <lineage>
        <taxon>Eukaryota</taxon>
        <taxon>Viridiplantae</taxon>
        <taxon>Streptophyta</taxon>
        <taxon>Embryophyta</taxon>
        <taxon>Tracheophyta</taxon>
        <taxon>Spermatophyta</taxon>
        <taxon>Magnoliopsida</taxon>
        <taxon>eudicotyledons</taxon>
        <taxon>Gunneridae</taxon>
        <taxon>Pentapetalae</taxon>
        <taxon>rosids</taxon>
        <taxon>malvids</taxon>
        <taxon>Malvales</taxon>
        <taxon>Malvaceae</taxon>
        <taxon>Byttnerioideae</taxon>
        <taxon>Theobroma</taxon>
    </lineage>
</organism>
<dbReference type="GO" id="GO:0004523">
    <property type="term" value="F:RNA-DNA hybrid ribonuclease activity"/>
    <property type="evidence" value="ECO:0007669"/>
    <property type="project" value="InterPro"/>
</dbReference>
<dbReference type="PANTHER" id="PTHR47723">
    <property type="entry name" value="OS05G0353850 PROTEIN"/>
    <property type="match status" value="1"/>
</dbReference>
<dbReference type="Pfam" id="PF13456">
    <property type="entry name" value="RVT_3"/>
    <property type="match status" value="1"/>
</dbReference>
<dbReference type="GO" id="GO:0003676">
    <property type="term" value="F:nucleic acid binding"/>
    <property type="evidence" value="ECO:0007669"/>
    <property type="project" value="InterPro"/>
</dbReference>
<dbReference type="Proteomes" id="UP000694886">
    <property type="component" value="Chromosome 1"/>
</dbReference>
<dbReference type="InterPro" id="IPR044730">
    <property type="entry name" value="RNase_H-like_dom_plant"/>
</dbReference>
<sequence>MEEFLNLLSRQVLHEQFKDNLIWSRNISGNYATKSFCHAVLMQNNVSSNVWKELWEGLAPHKVECFCWQLLKGRLAYWCCGFWNVKWVMHENPIICFQSWCELGSGLKNGKVWKMAFHAIDWSIWLSPSEMVFKGKMWNSEETFGLIKLRLAWWVKAKWPQLNLFVPDLIRDPRCGGMPGEAGMGGVLRTDKGSMLLIFSKSVGVTDSNAAELMALLEGFQIIAALIGQEQNISFESDSYNAATWVLNSQQVPWRLRSLVMKIERLKSKIGSWIVRKVPRSANTVADNLAKTGIRRQSDLMWVIGDDVVVDSTGDELAFLTRSVCC</sequence>
<dbReference type="Gene3D" id="3.30.420.10">
    <property type="entry name" value="Ribonuclease H-like superfamily/Ribonuclease H"/>
    <property type="match status" value="1"/>
</dbReference>
<dbReference type="GeneID" id="18612004"/>
<gene>
    <name evidence="3" type="primary">LOC18612004</name>
</gene>
<protein>
    <submittedName>
        <fullName evidence="3">Uncharacterized protein LOC18612004</fullName>
    </submittedName>
</protein>
<evidence type="ECO:0000259" key="1">
    <source>
        <dbReference type="PROSITE" id="PS50879"/>
    </source>
</evidence>
<feature type="domain" description="RNase H type-1" evidence="1">
    <location>
        <begin position="163"/>
        <end position="295"/>
    </location>
</feature>
<evidence type="ECO:0000313" key="2">
    <source>
        <dbReference type="Proteomes" id="UP000694886"/>
    </source>
</evidence>
<dbReference type="RefSeq" id="XP_007048618.2">
    <property type="nucleotide sequence ID" value="XM_007048556.2"/>
</dbReference>
<dbReference type="Gramene" id="Tc01v2_t012410.1">
    <property type="protein sequence ID" value="Tc01v2_p012410.1"/>
    <property type="gene ID" value="Tc01v2_g012410"/>
</dbReference>
<dbReference type="InterPro" id="IPR012337">
    <property type="entry name" value="RNaseH-like_sf"/>
</dbReference>
<proteinExistence type="predicted"/>
<accession>A0AB32VPS7</accession>
<dbReference type="InterPro" id="IPR002156">
    <property type="entry name" value="RNaseH_domain"/>
</dbReference>
<dbReference type="CDD" id="cd06222">
    <property type="entry name" value="RNase_H_like"/>
    <property type="match status" value="1"/>
</dbReference>
<dbReference type="InterPro" id="IPR053151">
    <property type="entry name" value="RNase_H-like"/>
</dbReference>
<dbReference type="SUPFAM" id="SSF53098">
    <property type="entry name" value="Ribonuclease H-like"/>
    <property type="match status" value="1"/>
</dbReference>
<dbReference type="PROSITE" id="PS50879">
    <property type="entry name" value="RNASE_H_1"/>
    <property type="match status" value="1"/>
</dbReference>
<reference evidence="2" key="1">
    <citation type="journal article" date="1997" name="Nucleic Acids Res.">
        <title>tRNAscan-SE: a program for improved detection of transfer RNA genes in genomic sequence.</title>
        <authorList>
            <person name="Lowe T.M."/>
            <person name="Eddy S.R."/>
        </authorList>
    </citation>
    <scope>NUCLEOTIDE SEQUENCE [LARGE SCALE GENOMIC DNA]</scope>
    <source>
        <strain evidence="2">r\B97-61/B2</strain>
    </source>
</reference>
<name>A0AB32VPS7_THECC</name>
<dbReference type="PANTHER" id="PTHR47723:SF22">
    <property type="entry name" value="RNASE H TYPE-1 DOMAIN-CONTAINING PROTEIN"/>
    <property type="match status" value="1"/>
</dbReference>
<dbReference type="InterPro" id="IPR036397">
    <property type="entry name" value="RNaseH_sf"/>
</dbReference>
<evidence type="ECO:0000313" key="3">
    <source>
        <dbReference type="RefSeq" id="XP_007048618.2"/>
    </source>
</evidence>
<dbReference type="KEGG" id="tcc:18612004"/>
<dbReference type="AlphaFoldDB" id="A0AB32VPS7"/>